<dbReference type="Pfam" id="PF04480">
    <property type="entry name" value="DUF559"/>
    <property type="match status" value="1"/>
</dbReference>
<comment type="caution">
    <text evidence="2">The sequence shown here is derived from an EMBL/GenBank/DDBJ whole genome shotgun (WGS) entry which is preliminary data.</text>
</comment>
<dbReference type="AlphaFoldDB" id="A0A367Z0Z6"/>
<dbReference type="Proteomes" id="UP000252770">
    <property type="component" value="Unassembled WGS sequence"/>
</dbReference>
<accession>A0A367Z0Z6</accession>
<evidence type="ECO:0000313" key="3">
    <source>
        <dbReference type="Proteomes" id="UP000252770"/>
    </source>
</evidence>
<feature type="domain" description="DUF559" evidence="1">
    <location>
        <begin position="170"/>
        <end position="246"/>
    </location>
</feature>
<organism evidence="2 3">
    <name type="scientific">Desertihabitans brevis</name>
    <dbReference type="NCBI Taxonomy" id="2268447"/>
    <lineage>
        <taxon>Bacteria</taxon>
        <taxon>Bacillati</taxon>
        <taxon>Actinomycetota</taxon>
        <taxon>Actinomycetes</taxon>
        <taxon>Propionibacteriales</taxon>
        <taxon>Propionibacteriaceae</taxon>
        <taxon>Desertihabitans</taxon>
    </lineage>
</organism>
<sequence length="271" mass="30152">MGLPRRELEALVAGGAYRRIGGGWLVSGAASSDVVSALTRGTRLTCLSAAKAVGLWTPPFEGVHVYVRRGCDTPPPYRGHRPEPRCWPDRSPIAPVPLLLQHSLRCAGTETAAILLESAWNLGILDAAGVADVVGRLPSKPRTSLSRLRGDAQSGTETRVRRWLESRRVRVRAQVTIRGVGRVDLLVGDRWVVECDSVAHHTGVESYARDRRRDLELQRLGYVVTRLSWEQVFLEWEATRQALTEILRRGEHRRKVLMASDQVRYGLEGTP</sequence>
<dbReference type="InterPro" id="IPR007569">
    <property type="entry name" value="DUF559"/>
</dbReference>
<dbReference type="SUPFAM" id="SSF52980">
    <property type="entry name" value="Restriction endonuclease-like"/>
    <property type="match status" value="1"/>
</dbReference>
<reference evidence="2 3" key="1">
    <citation type="submission" date="2018-07" db="EMBL/GenBank/DDBJ databases">
        <title>Desertimonas flava gen. nov. sp. nov.</title>
        <authorList>
            <person name="Liu S."/>
        </authorList>
    </citation>
    <scope>NUCLEOTIDE SEQUENCE [LARGE SCALE GENOMIC DNA]</scope>
    <source>
        <strain evidence="2 3">16Sb5-5</strain>
    </source>
</reference>
<proteinExistence type="predicted"/>
<evidence type="ECO:0000313" key="2">
    <source>
        <dbReference type="EMBL" id="RCK70881.1"/>
    </source>
</evidence>
<protein>
    <submittedName>
        <fullName evidence="2">DUF559 domain-containing protein</fullName>
    </submittedName>
</protein>
<dbReference type="EMBL" id="QOUI01000002">
    <property type="protein sequence ID" value="RCK70881.1"/>
    <property type="molecule type" value="Genomic_DNA"/>
</dbReference>
<gene>
    <name evidence="2" type="ORF">DT076_04355</name>
</gene>
<evidence type="ECO:0000259" key="1">
    <source>
        <dbReference type="Pfam" id="PF04480"/>
    </source>
</evidence>
<dbReference type="Gene3D" id="3.40.960.10">
    <property type="entry name" value="VSR Endonuclease"/>
    <property type="match status" value="1"/>
</dbReference>
<name>A0A367Z0Z6_9ACTN</name>
<keyword evidence="3" id="KW-1185">Reference proteome</keyword>
<dbReference type="InterPro" id="IPR011335">
    <property type="entry name" value="Restrct_endonuc-II-like"/>
</dbReference>